<dbReference type="Pfam" id="PF13781">
    <property type="entry name" value="DoxX_3"/>
    <property type="match status" value="1"/>
</dbReference>
<keyword evidence="4" id="KW-1185">Reference proteome</keyword>
<dbReference type="SUPFAM" id="SSF51735">
    <property type="entry name" value="NAD(P)-binding Rossmann-fold domains"/>
    <property type="match status" value="1"/>
</dbReference>
<feature type="domain" description="NAD-dependent epimerase/dehydratase" evidence="2">
    <location>
        <begin position="22"/>
        <end position="218"/>
    </location>
</feature>
<accession>A0A934T150</accession>
<evidence type="ECO:0000313" key="3">
    <source>
        <dbReference type="EMBL" id="MBK4738831.1"/>
    </source>
</evidence>
<evidence type="ECO:0000259" key="2">
    <source>
        <dbReference type="Pfam" id="PF01370"/>
    </source>
</evidence>
<keyword evidence="1" id="KW-1133">Transmembrane helix</keyword>
<dbReference type="AlphaFoldDB" id="A0A934T150"/>
<keyword evidence="1" id="KW-0472">Membrane</keyword>
<reference evidence="3" key="1">
    <citation type="submission" date="2021-01" db="EMBL/GenBank/DDBJ databases">
        <title>Genome sequence of strain Noviherbaspirillum sp. DKR-6.</title>
        <authorList>
            <person name="Chaudhary D.K."/>
        </authorList>
    </citation>
    <scope>NUCLEOTIDE SEQUENCE</scope>
    <source>
        <strain evidence="3">DKR-6</strain>
    </source>
</reference>
<dbReference type="Proteomes" id="UP000622890">
    <property type="component" value="Unassembled WGS sequence"/>
</dbReference>
<dbReference type="CDD" id="cd05271">
    <property type="entry name" value="NDUFA9_like_SDR_a"/>
    <property type="match status" value="1"/>
</dbReference>
<dbReference type="PANTHER" id="PTHR12126">
    <property type="entry name" value="NADH-UBIQUINONE OXIDOREDUCTASE 39 KDA SUBUNIT-RELATED"/>
    <property type="match status" value="1"/>
</dbReference>
<feature type="transmembrane region" description="Helical" evidence="1">
    <location>
        <begin position="331"/>
        <end position="349"/>
    </location>
</feature>
<dbReference type="InterPro" id="IPR036291">
    <property type="entry name" value="NAD(P)-bd_dom_sf"/>
</dbReference>
<dbReference type="Gene3D" id="3.40.50.720">
    <property type="entry name" value="NAD(P)-binding Rossmann-like Domain"/>
    <property type="match status" value="1"/>
</dbReference>
<gene>
    <name evidence="3" type="ORF">JJB74_29825</name>
</gene>
<dbReference type="InterPro" id="IPR051207">
    <property type="entry name" value="ComplexI_NDUFA9_subunit"/>
</dbReference>
<comment type="caution">
    <text evidence="3">The sequence shown here is derived from an EMBL/GenBank/DDBJ whole genome shotgun (WGS) entry which is preliminary data.</text>
</comment>
<feature type="transmembrane region" description="Helical" evidence="1">
    <location>
        <begin position="395"/>
        <end position="413"/>
    </location>
</feature>
<evidence type="ECO:0000256" key="1">
    <source>
        <dbReference type="SAM" id="Phobius"/>
    </source>
</evidence>
<dbReference type="PANTHER" id="PTHR12126:SF11">
    <property type="entry name" value="NADH DEHYDROGENASE [UBIQUINONE] 1 ALPHA SUBCOMPLEX SUBUNIT 9, MITOCHONDRIAL"/>
    <property type="match status" value="1"/>
</dbReference>
<dbReference type="GO" id="GO:0044877">
    <property type="term" value="F:protein-containing complex binding"/>
    <property type="evidence" value="ECO:0007669"/>
    <property type="project" value="TreeGrafter"/>
</dbReference>
<organism evidence="3 4">
    <name type="scientific">Noviherbaspirillum pedocola</name>
    <dbReference type="NCBI Taxonomy" id="2801341"/>
    <lineage>
        <taxon>Bacteria</taxon>
        <taxon>Pseudomonadati</taxon>
        <taxon>Pseudomonadota</taxon>
        <taxon>Betaproteobacteria</taxon>
        <taxon>Burkholderiales</taxon>
        <taxon>Oxalobacteraceae</taxon>
        <taxon>Noviherbaspirillum</taxon>
    </lineage>
</organism>
<sequence>MAAGTCGSRFGEGADKGASLVILLTGASGFIGRRLLDASLDRGHCVVAAVRHPQGVTRRGHIEVEADFNRDLHAEDWLPRLVGVDAVINAVGIIRETPGQSFERLHQRAPQALFAACRDAGVKLVLQISALGADAAAQSRYHLSKRAADDYLRGLDLPAVIMQPSLVYGPGGASARLFNLLASLPVLALPRGGAQQVQPLHVDDLCEAVLHLLDAPVAQSMTIAAVGPHPVSLAGYLAQLRAAMGLPRALVLPVPIGLARIAAHAGSLSPGSLLDDDSLAMLERGNVADATDFARVLGHAPRAPRDFIAARDAGAERLSAQLGWLLPMMRWAIALVWIVTGIVSLGLYPVEASYALLARTGVPAALQPLMLYGAALLDMAFGVGCIALARPMRRWLWLAQLALILFYTVIISLRLPEFWLHPYGPLLKNLPMLAAIWMLYELERDGWNT</sequence>
<feature type="transmembrane region" description="Helical" evidence="1">
    <location>
        <begin position="369"/>
        <end position="388"/>
    </location>
</feature>
<dbReference type="InterPro" id="IPR001509">
    <property type="entry name" value="Epimerase_deHydtase"/>
</dbReference>
<proteinExistence type="predicted"/>
<keyword evidence="1" id="KW-0812">Transmembrane</keyword>
<protein>
    <submittedName>
        <fullName evidence="3">NAD(P)H-binding protein</fullName>
    </submittedName>
</protein>
<evidence type="ECO:0000313" key="4">
    <source>
        <dbReference type="Proteomes" id="UP000622890"/>
    </source>
</evidence>
<dbReference type="EMBL" id="JAEPBG010000028">
    <property type="protein sequence ID" value="MBK4738831.1"/>
    <property type="molecule type" value="Genomic_DNA"/>
</dbReference>
<dbReference type="Pfam" id="PF01370">
    <property type="entry name" value="Epimerase"/>
    <property type="match status" value="1"/>
</dbReference>
<name>A0A934T150_9BURK</name>
<dbReference type="InterPro" id="IPR025695">
    <property type="entry name" value="DoxX-like"/>
</dbReference>